<comment type="caution">
    <text evidence="1">The sequence shown here is derived from an EMBL/GenBank/DDBJ whole genome shotgun (WGS) entry which is preliminary data.</text>
</comment>
<dbReference type="EMBL" id="CALNXI010000261">
    <property type="protein sequence ID" value="CAH3023435.1"/>
    <property type="molecule type" value="Genomic_DNA"/>
</dbReference>
<reference evidence="1 2" key="1">
    <citation type="submission" date="2022-05" db="EMBL/GenBank/DDBJ databases">
        <authorList>
            <consortium name="Genoscope - CEA"/>
            <person name="William W."/>
        </authorList>
    </citation>
    <scope>NUCLEOTIDE SEQUENCE [LARGE SCALE GENOMIC DNA]</scope>
</reference>
<dbReference type="Proteomes" id="UP001159427">
    <property type="component" value="Unassembled WGS sequence"/>
</dbReference>
<proteinExistence type="predicted"/>
<feature type="non-terminal residue" evidence="1">
    <location>
        <position position="73"/>
    </location>
</feature>
<evidence type="ECO:0000313" key="2">
    <source>
        <dbReference type="Proteomes" id="UP001159427"/>
    </source>
</evidence>
<sequence>KCLGNRARGLLAIWREEEIAYVAGFFLKDIRNLKDFSLSGTGVISNVLEIELHHLNSPKDKEVNEIQVQHGEA</sequence>
<keyword evidence="2" id="KW-1185">Reference proteome</keyword>
<evidence type="ECO:0000313" key="1">
    <source>
        <dbReference type="EMBL" id="CAH3023435.1"/>
    </source>
</evidence>
<accession>A0ABN8M209</accession>
<protein>
    <submittedName>
        <fullName evidence="1">Uncharacterized protein</fullName>
    </submittedName>
</protein>
<gene>
    <name evidence="1" type="ORF">PEVE_00019348</name>
</gene>
<name>A0ABN8M209_9CNID</name>
<feature type="non-terminal residue" evidence="1">
    <location>
        <position position="1"/>
    </location>
</feature>
<organism evidence="1 2">
    <name type="scientific">Porites evermanni</name>
    <dbReference type="NCBI Taxonomy" id="104178"/>
    <lineage>
        <taxon>Eukaryota</taxon>
        <taxon>Metazoa</taxon>
        <taxon>Cnidaria</taxon>
        <taxon>Anthozoa</taxon>
        <taxon>Hexacorallia</taxon>
        <taxon>Scleractinia</taxon>
        <taxon>Fungiina</taxon>
        <taxon>Poritidae</taxon>
        <taxon>Porites</taxon>
    </lineage>
</organism>